<evidence type="ECO:0000256" key="2">
    <source>
        <dbReference type="ARBA" id="ARBA00022475"/>
    </source>
</evidence>
<dbReference type="InterPro" id="IPR003439">
    <property type="entry name" value="ABC_transporter-like_ATP-bd"/>
</dbReference>
<keyword evidence="8" id="KW-0472">Membrane</keyword>
<evidence type="ECO:0000256" key="7">
    <source>
        <dbReference type="ARBA" id="ARBA00023065"/>
    </source>
</evidence>
<dbReference type="AlphaFoldDB" id="A0A545TDH0"/>
<dbReference type="SMART" id="SM00382">
    <property type="entry name" value="AAA"/>
    <property type="match status" value="1"/>
</dbReference>
<dbReference type="Proteomes" id="UP000317839">
    <property type="component" value="Unassembled WGS sequence"/>
</dbReference>
<keyword evidence="1" id="KW-0813">Transport</keyword>
<dbReference type="Gene3D" id="3.40.50.300">
    <property type="entry name" value="P-loop containing nucleotide triphosphate hydrolases"/>
    <property type="match status" value="1"/>
</dbReference>
<dbReference type="GO" id="GO:0016020">
    <property type="term" value="C:membrane"/>
    <property type="evidence" value="ECO:0007669"/>
    <property type="project" value="InterPro"/>
</dbReference>
<dbReference type="InterPro" id="IPR017871">
    <property type="entry name" value="ABC_transporter-like_CS"/>
</dbReference>
<gene>
    <name evidence="10" type="ORF">FLL45_09780</name>
</gene>
<evidence type="ECO:0000256" key="4">
    <source>
        <dbReference type="ARBA" id="ARBA00022741"/>
    </source>
</evidence>
<feature type="domain" description="ABC transporter" evidence="9">
    <location>
        <begin position="4"/>
        <end position="236"/>
    </location>
</feature>
<keyword evidence="5 10" id="KW-0067">ATP-binding</keyword>
<evidence type="ECO:0000256" key="5">
    <source>
        <dbReference type="ARBA" id="ARBA00022840"/>
    </source>
</evidence>
<dbReference type="RefSeq" id="WP_142941832.1">
    <property type="nucleotide sequence ID" value="NZ_VIKR01000002.1"/>
</dbReference>
<sequence>MNQLSVNSLYCQYDSQSVLKDLSLDLAENEIIALLGPSGCGKTTLLKAIAGLQPISSGEIFISQKQVSGENITIPSERRNIGMIFQDYALFPHLTAEENVAFGLKQGDKTSKAQRAIEMLTLVGLADFAKRYPHELSGGQQQRVAIARALAYQPALILLDEPFSNIDNQSREKLMPEIRNILKQQKVSGLLVTHNKDEAFAFADKIAVFQQGQLAQLGTAEELYYGPQSKYVADFIGKASYLPILKASSSSIETALGTIEIAAGQLATPETAMVMVRPEQVSIKADPNGAYQVQDKAFCGHYWRYTVQSSQDESGILLSYSNENIPDESKVSIELSGPNPAIIKK</sequence>
<keyword evidence="3" id="KW-0410">Iron transport</keyword>
<evidence type="ECO:0000259" key="9">
    <source>
        <dbReference type="PROSITE" id="PS50893"/>
    </source>
</evidence>
<name>A0A545TDH0_9GAMM</name>
<evidence type="ECO:0000256" key="3">
    <source>
        <dbReference type="ARBA" id="ARBA00022496"/>
    </source>
</evidence>
<protein>
    <submittedName>
        <fullName evidence="10">ABC transporter ATP-binding protein</fullName>
    </submittedName>
</protein>
<accession>A0A545TDH0</accession>
<dbReference type="PANTHER" id="PTHR42781:SF4">
    <property type="entry name" value="SPERMIDINE_PUTRESCINE IMPORT ATP-BINDING PROTEIN POTA"/>
    <property type="match status" value="1"/>
</dbReference>
<dbReference type="GO" id="GO:0015697">
    <property type="term" value="P:quaternary ammonium group transport"/>
    <property type="evidence" value="ECO:0007669"/>
    <property type="project" value="UniProtKB-ARBA"/>
</dbReference>
<reference evidence="10 11" key="1">
    <citation type="submission" date="2019-06" db="EMBL/GenBank/DDBJ databases">
        <title>Draft genome of Aliikangiella marina GYP-15.</title>
        <authorList>
            <person name="Wang G."/>
        </authorList>
    </citation>
    <scope>NUCLEOTIDE SEQUENCE [LARGE SCALE GENOMIC DNA]</scope>
    <source>
        <strain evidence="10 11">GYP-15</strain>
    </source>
</reference>
<keyword evidence="2" id="KW-1003">Cell membrane</keyword>
<organism evidence="10 11">
    <name type="scientific">Aliikangiella marina</name>
    <dbReference type="NCBI Taxonomy" id="1712262"/>
    <lineage>
        <taxon>Bacteria</taxon>
        <taxon>Pseudomonadati</taxon>
        <taxon>Pseudomonadota</taxon>
        <taxon>Gammaproteobacteria</taxon>
        <taxon>Oceanospirillales</taxon>
        <taxon>Pleioneaceae</taxon>
        <taxon>Aliikangiella</taxon>
    </lineage>
</organism>
<evidence type="ECO:0000256" key="1">
    <source>
        <dbReference type="ARBA" id="ARBA00022448"/>
    </source>
</evidence>
<proteinExistence type="predicted"/>
<keyword evidence="4" id="KW-0547">Nucleotide-binding</keyword>
<evidence type="ECO:0000256" key="8">
    <source>
        <dbReference type="ARBA" id="ARBA00023136"/>
    </source>
</evidence>
<keyword evidence="11" id="KW-1185">Reference proteome</keyword>
<dbReference type="GO" id="GO:0016887">
    <property type="term" value="F:ATP hydrolysis activity"/>
    <property type="evidence" value="ECO:0007669"/>
    <property type="project" value="InterPro"/>
</dbReference>
<dbReference type="PANTHER" id="PTHR42781">
    <property type="entry name" value="SPERMIDINE/PUTRESCINE IMPORT ATP-BINDING PROTEIN POTA"/>
    <property type="match status" value="1"/>
</dbReference>
<dbReference type="InterPro" id="IPR027417">
    <property type="entry name" value="P-loop_NTPase"/>
</dbReference>
<comment type="caution">
    <text evidence="10">The sequence shown here is derived from an EMBL/GenBank/DDBJ whole genome shotgun (WGS) entry which is preliminary data.</text>
</comment>
<dbReference type="OrthoDB" id="9802264at2"/>
<dbReference type="InterPro" id="IPR050093">
    <property type="entry name" value="ABC_SmlMolc_Importer"/>
</dbReference>
<dbReference type="Pfam" id="PF00005">
    <property type="entry name" value="ABC_tran"/>
    <property type="match status" value="1"/>
</dbReference>
<dbReference type="GO" id="GO:0005524">
    <property type="term" value="F:ATP binding"/>
    <property type="evidence" value="ECO:0007669"/>
    <property type="project" value="UniProtKB-KW"/>
</dbReference>
<dbReference type="CDD" id="cd03259">
    <property type="entry name" value="ABC_Carb_Solutes_like"/>
    <property type="match status" value="1"/>
</dbReference>
<dbReference type="InterPro" id="IPR003593">
    <property type="entry name" value="AAA+_ATPase"/>
</dbReference>
<dbReference type="SUPFAM" id="SSF52540">
    <property type="entry name" value="P-loop containing nucleoside triphosphate hydrolases"/>
    <property type="match status" value="1"/>
</dbReference>
<keyword evidence="6" id="KW-0408">Iron</keyword>
<dbReference type="PROSITE" id="PS50893">
    <property type="entry name" value="ABC_TRANSPORTER_2"/>
    <property type="match status" value="1"/>
</dbReference>
<evidence type="ECO:0000313" key="11">
    <source>
        <dbReference type="Proteomes" id="UP000317839"/>
    </source>
</evidence>
<keyword evidence="7" id="KW-0406">Ion transport</keyword>
<evidence type="ECO:0000313" key="10">
    <source>
        <dbReference type="EMBL" id="TQV75216.1"/>
    </source>
</evidence>
<dbReference type="InterPro" id="IPR015853">
    <property type="entry name" value="ABC_transpr_FbpC"/>
</dbReference>
<dbReference type="EMBL" id="VIKR01000002">
    <property type="protein sequence ID" value="TQV75216.1"/>
    <property type="molecule type" value="Genomic_DNA"/>
</dbReference>
<dbReference type="GO" id="GO:0015408">
    <property type="term" value="F:ABC-type ferric iron transporter activity"/>
    <property type="evidence" value="ECO:0007669"/>
    <property type="project" value="InterPro"/>
</dbReference>
<dbReference type="FunFam" id="3.40.50.300:FF:000425">
    <property type="entry name" value="Probable ABC transporter, ATP-binding subunit"/>
    <property type="match status" value="1"/>
</dbReference>
<evidence type="ECO:0000256" key="6">
    <source>
        <dbReference type="ARBA" id="ARBA00023004"/>
    </source>
</evidence>
<dbReference type="PROSITE" id="PS00211">
    <property type="entry name" value="ABC_TRANSPORTER_1"/>
    <property type="match status" value="1"/>
</dbReference>